<dbReference type="InterPro" id="IPR026392">
    <property type="entry name" value="Exo/Archaeosortase_dom"/>
</dbReference>
<reference evidence="9 10" key="1">
    <citation type="submission" date="2016-11" db="EMBL/GenBank/DDBJ databases">
        <authorList>
            <person name="Jaros S."/>
            <person name="Januszkiewicz K."/>
            <person name="Wedrychowicz H."/>
        </authorList>
    </citation>
    <scope>NUCLEOTIDE SEQUENCE [LARGE SCALE GENOMIC DNA]</scope>
    <source>
        <strain evidence="9 10">DSM 21758</strain>
    </source>
</reference>
<feature type="transmembrane region" description="Helical" evidence="8">
    <location>
        <begin position="157"/>
        <end position="179"/>
    </location>
</feature>
<dbReference type="AlphaFoldDB" id="A0A1M6JAZ4"/>
<feature type="transmembrane region" description="Helical" evidence="8">
    <location>
        <begin position="101"/>
        <end position="120"/>
    </location>
</feature>
<feature type="transmembrane region" description="Helical" evidence="8">
    <location>
        <begin position="28"/>
        <end position="47"/>
    </location>
</feature>
<gene>
    <name evidence="9" type="ORF">SAMN02745163_01970</name>
</gene>
<dbReference type="OrthoDB" id="1915311at2"/>
<protein>
    <submittedName>
        <fullName evidence="9">Exosortase family protein XrtG</fullName>
    </submittedName>
</protein>
<evidence type="ECO:0000313" key="10">
    <source>
        <dbReference type="Proteomes" id="UP000184310"/>
    </source>
</evidence>
<proteinExistence type="predicted"/>
<dbReference type="EMBL" id="FQZB01000008">
    <property type="protein sequence ID" value="SHJ43840.1"/>
    <property type="molecule type" value="Genomic_DNA"/>
</dbReference>
<dbReference type="InterPro" id="IPR017541">
    <property type="entry name" value="Exosort-XrtG"/>
</dbReference>
<evidence type="ECO:0000256" key="1">
    <source>
        <dbReference type="ARBA" id="ARBA00004651"/>
    </source>
</evidence>
<keyword evidence="4 8" id="KW-0812">Transmembrane</keyword>
<keyword evidence="2" id="KW-1003">Cell membrane</keyword>
<comment type="subcellular location">
    <subcellularLocation>
        <location evidence="1">Cell membrane</location>
        <topology evidence="1">Multi-pass membrane protein</topology>
    </subcellularLocation>
</comment>
<keyword evidence="7 8" id="KW-0472">Membrane</keyword>
<name>A0A1M6JAZ4_9CLOT</name>
<keyword evidence="5" id="KW-0378">Hydrolase</keyword>
<dbReference type="NCBIfam" id="TIGR04178">
    <property type="entry name" value="exo_archaeo"/>
    <property type="match status" value="1"/>
</dbReference>
<organism evidence="9 10">
    <name type="scientific">Clostridium cavendishii DSM 21758</name>
    <dbReference type="NCBI Taxonomy" id="1121302"/>
    <lineage>
        <taxon>Bacteria</taxon>
        <taxon>Bacillati</taxon>
        <taxon>Bacillota</taxon>
        <taxon>Clostridia</taxon>
        <taxon>Eubacteriales</taxon>
        <taxon>Clostridiaceae</taxon>
        <taxon>Clostridium</taxon>
    </lineage>
</organism>
<evidence type="ECO:0000256" key="4">
    <source>
        <dbReference type="ARBA" id="ARBA00022692"/>
    </source>
</evidence>
<dbReference type="GO" id="GO:0006508">
    <property type="term" value="P:proteolysis"/>
    <property type="evidence" value="ECO:0007669"/>
    <property type="project" value="UniProtKB-KW"/>
</dbReference>
<dbReference type="STRING" id="1121302.SAMN02745163_01970"/>
<dbReference type="GO" id="GO:0008233">
    <property type="term" value="F:peptidase activity"/>
    <property type="evidence" value="ECO:0007669"/>
    <property type="project" value="UniProtKB-KW"/>
</dbReference>
<evidence type="ECO:0000256" key="2">
    <source>
        <dbReference type="ARBA" id="ARBA00022475"/>
    </source>
</evidence>
<dbReference type="RefSeq" id="WP_072986529.1">
    <property type="nucleotide sequence ID" value="NZ_FQZB01000008.1"/>
</dbReference>
<feature type="transmembrane region" description="Helical" evidence="8">
    <location>
        <begin position="6"/>
        <end position="21"/>
    </location>
</feature>
<dbReference type="NCBIfam" id="TIGR03110">
    <property type="entry name" value="exosort_Gpos"/>
    <property type="match status" value="1"/>
</dbReference>
<keyword evidence="6 8" id="KW-1133">Transmembrane helix</keyword>
<dbReference type="Pfam" id="PF09721">
    <property type="entry name" value="Exosortase_EpsH"/>
    <property type="match status" value="1"/>
</dbReference>
<dbReference type="Proteomes" id="UP000184310">
    <property type="component" value="Unassembled WGS sequence"/>
</dbReference>
<keyword evidence="10" id="KW-1185">Reference proteome</keyword>
<evidence type="ECO:0000256" key="3">
    <source>
        <dbReference type="ARBA" id="ARBA00022670"/>
    </source>
</evidence>
<evidence type="ECO:0000256" key="7">
    <source>
        <dbReference type="ARBA" id="ARBA00023136"/>
    </source>
</evidence>
<feature type="transmembrane region" description="Helical" evidence="8">
    <location>
        <begin position="127"/>
        <end position="151"/>
    </location>
</feature>
<evidence type="ECO:0000256" key="8">
    <source>
        <dbReference type="SAM" id="Phobius"/>
    </source>
</evidence>
<evidence type="ECO:0000256" key="6">
    <source>
        <dbReference type="ARBA" id="ARBA00022989"/>
    </source>
</evidence>
<sequence>MNNQILCIIITLIWGLILLCLNKNKMHFLKFLVGSLGLFTISMIFFMTPLEGKLIDAISYILKIIADKTSYFNVYEQFSIIVIEAKSGIISMAINYECSGIIELMVFTALCLFFPFGSLLRKVISLILGNVFLFGANIIRLMFIIVVVKIFGASSFYLAHTIFARIIFFGLTILLYYIVFTSTQLKLQKVGDMSE</sequence>
<dbReference type="InterPro" id="IPR019127">
    <property type="entry name" value="Exosortase"/>
</dbReference>
<dbReference type="GO" id="GO:0005886">
    <property type="term" value="C:plasma membrane"/>
    <property type="evidence" value="ECO:0007669"/>
    <property type="project" value="UniProtKB-SubCell"/>
</dbReference>
<keyword evidence="3" id="KW-0645">Protease</keyword>
<evidence type="ECO:0000256" key="5">
    <source>
        <dbReference type="ARBA" id="ARBA00022801"/>
    </source>
</evidence>
<evidence type="ECO:0000313" key="9">
    <source>
        <dbReference type="EMBL" id="SHJ43840.1"/>
    </source>
</evidence>
<accession>A0A1M6JAZ4</accession>